<sequence length="268" mass="30096">MRLSDLLSKAPETTAERVEGFLDDRELKWGKHKKIKVGKVFRNFHCKACDDQRTFESGDELYCLGLDKHTVSIDATLRCMACQSSVETWFLVASEDDISGFAPEVRIERYTENLRDRAERIGETRGQFADLVKRAQVAYDAGLGAGATVYLRWILESVTYEVARVAGIPTTGKNNGRVPFRDLLERVNEERRIIPQRFSSNGYKLFGELSEIIHGNSNEEEALKKFKPCLQLVLGVVEEVNRDNVFAKAIDELGWGSADIDEIAGGAS</sequence>
<comment type="caution">
    <text evidence="1">The sequence shown here is derived from an EMBL/GenBank/DDBJ whole genome shotgun (WGS) entry which is preliminary data.</text>
</comment>
<gene>
    <name evidence="1" type="ORF">ACFQFF_12865</name>
</gene>
<keyword evidence="2" id="KW-1185">Reference proteome</keyword>
<proteinExistence type="predicted"/>
<dbReference type="Proteomes" id="UP001596321">
    <property type="component" value="Unassembled WGS sequence"/>
</dbReference>
<evidence type="ECO:0000313" key="2">
    <source>
        <dbReference type="Proteomes" id="UP001596321"/>
    </source>
</evidence>
<protein>
    <submittedName>
        <fullName evidence="1">Uncharacterized protein</fullName>
    </submittedName>
</protein>
<accession>A0ABW1XW02</accession>
<evidence type="ECO:0000313" key="1">
    <source>
        <dbReference type="EMBL" id="MFC6502434.1"/>
    </source>
</evidence>
<name>A0ABW1XW02_STRPL</name>
<dbReference type="RefSeq" id="WP_193448950.1">
    <property type="nucleotide sequence ID" value="NZ_BMUJ01000002.1"/>
</dbReference>
<organism evidence="1 2">
    <name type="scientific">Streptomyces plicatus</name>
    <dbReference type="NCBI Taxonomy" id="1922"/>
    <lineage>
        <taxon>Bacteria</taxon>
        <taxon>Bacillati</taxon>
        <taxon>Actinomycetota</taxon>
        <taxon>Actinomycetes</taxon>
        <taxon>Kitasatosporales</taxon>
        <taxon>Streptomycetaceae</taxon>
        <taxon>Streptomyces</taxon>
        <taxon>Streptomyces rochei group</taxon>
    </lineage>
</organism>
<dbReference type="EMBL" id="JBHSUW010000001">
    <property type="protein sequence ID" value="MFC6502434.1"/>
    <property type="molecule type" value="Genomic_DNA"/>
</dbReference>
<reference evidence="2" key="1">
    <citation type="journal article" date="2019" name="Int. J. Syst. Evol. Microbiol.">
        <title>The Global Catalogue of Microorganisms (GCM) 10K type strain sequencing project: providing services to taxonomists for standard genome sequencing and annotation.</title>
        <authorList>
            <consortium name="The Broad Institute Genomics Platform"/>
            <consortium name="The Broad Institute Genome Sequencing Center for Infectious Disease"/>
            <person name="Wu L."/>
            <person name="Ma J."/>
        </authorList>
    </citation>
    <scope>NUCLEOTIDE SEQUENCE [LARGE SCALE GENOMIC DNA]</scope>
    <source>
        <strain evidence="2">JCM 4504</strain>
    </source>
</reference>